<feature type="transmembrane region" description="Helical" evidence="1">
    <location>
        <begin position="7"/>
        <end position="27"/>
    </location>
</feature>
<sequence length="350" mass="39326">MQQRWPLLDYVRLIAASSVIFSHAFLIAEGSEVNEPLVRLLGPHNIVGIYGVFTFFIISGFLVTLSAKRTSNVFRFMWHRAIRIYPALFACLLITSLIIGSMFTVVSLFEYLSGLYFLKYTVRGILYLQPWSVSTVVFYTDPGRVGEGLNGSLWTIRYELMCYALVALLHFARCLTWPVVMFLFIGAQALLISGWPDTWRPLLADFFFVCPSFLAGALLATIRQGKELPAWPMLACASLLLVGLASGTVMALFPLIGAYPIIRLATFQTARVPSLQKFGDISYGMYLFGWPLEQMIRGSIGMSSWWAVFVPSIVLAALCGYASWHLIEKHALKLKDIKWPHVPMLGTARR</sequence>
<organism evidence="3 4">
    <name type="scientific">Methylobacterium crusticola</name>
    <dbReference type="NCBI Taxonomy" id="1697972"/>
    <lineage>
        <taxon>Bacteria</taxon>
        <taxon>Pseudomonadati</taxon>
        <taxon>Pseudomonadota</taxon>
        <taxon>Alphaproteobacteria</taxon>
        <taxon>Hyphomicrobiales</taxon>
        <taxon>Methylobacteriaceae</taxon>
        <taxon>Methylobacterium</taxon>
    </lineage>
</organism>
<reference evidence="3" key="1">
    <citation type="journal article" date="2021" name="Front. Microbiol.">
        <title>Comprehensive Comparative Genomics and Phenotyping of Methylobacterium Species.</title>
        <authorList>
            <person name="Alessa O."/>
            <person name="Ogura Y."/>
            <person name="Fujitani Y."/>
            <person name="Takami H."/>
            <person name="Hayashi T."/>
            <person name="Sahin N."/>
            <person name="Tani A."/>
        </authorList>
    </citation>
    <scope>NUCLEOTIDE SEQUENCE</scope>
    <source>
        <strain evidence="3">KCTC 52305</strain>
    </source>
</reference>
<name>A0ABQ4R3D4_9HYPH</name>
<dbReference type="Proteomes" id="UP001055167">
    <property type="component" value="Unassembled WGS sequence"/>
</dbReference>
<evidence type="ECO:0000256" key="1">
    <source>
        <dbReference type="SAM" id="Phobius"/>
    </source>
</evidence>
<feature type="transmembrane region" description="Helical" evidence="1">
    <location>
        <begin position="160"/>
        <end position="190"/>
    </location>
</feature>
<dbReference type="PANTHER" id="PTHR23028">
    <property type="entry name" value="ACETYLTRANSFERASE"/>
    <property type="match status" value="1"/>
</dbReference>
<feature type="transmembrane region" description="Helical" evidence="1">
    <location>
        <begin position="87"/>
        <end position="108"/>
    </location>
</feature>
<evidence type="ECO:0000259" key="2">
    <source>
        <dbReference type="Pfam" id="PF01757"/>
    </source>
</evidence>
<accession>A0ABQ4R3D4</accession>
<keyword evidence="1" id="KW-0812">Transmembrane</keyword>
<dbReference type="RefSeq" id="WP_162501356.1">
    <property type="nucleotide sequence ID" value="NZ_BPQH01000017.1"/>
</dbReference>
<evidence type="ECO:0000313" key="4">
    <source>
        <dbReference type="Proteomes" id="UP001055167"/>
    </source>
</evidence>
<keyword evidence="1" id="KW-0472">Membrane</keyword>
<dbReference type="PANTHER" id="PTHR23028:SF53">
    <property type="entry name" value="ACYL_TRANSF_3 DOMAIN-CONTAINING PROTEIN"/>
    <property type="match status" value="1"/>
</dbReference>
<dbReference type="Pfam" id="PF01757">
    <property type="entry name" value="Acyl_transf_3"/>
    <property type="match status" value="1"/>
</dbReference>
<feature type="domain" description="Acyltransferase 3" evidence="2">
    <location>
        <begin position="8"/>
        <end position="322"/>
    </location>
</feature>
<keyword evidence="4" id="KW-1185">Reference proteome</keyword>
<reference evidence="3" key="2">
    <citation type="submission" date="2021-08" db="EMBL/GenBank/DDBJ databases">
        <authorList>
            <person name="Tani A."/>
            <person name="Ola A."/>
            <person name="Ogura Y."/>
            <person name="Katsura K."/>
            <person name="Hayashi T."/>
        </authorList>
    </citation>
    <scope>NUCLEOTIDE SEQUENCE</scope>
    <source>
        <strain evidence="3">KCTC 52305</strain>
    </source>
</reference>
<dbReference type="InterPro" id="IPR002656">
    <property type="entry name" value="Acyl_transf_3_dom"/>
</dbReference>
<feature type="transmembrane region" description="Helical" evidence="1">
    <location>
        <begin position="47"/>
        <end position="67"/>
    </location>
</feature>
<proteinExistence type="predicted"/>
<feature type="transmembrane region" description="Helical" evidence="1">
    <location>
        <begin position="202"/>
        <end position="222"/>
    </location>
</feature>
<dbReference type="EMBL" id="BPQH01000017">
    <property type="protein sequence ID" value="GJD52152.1"/>
    <property type="molecule type" value="Genomic_DNA"/>
</dbReference>
<dbReference type="InterPro" id="IPR050879">
    <property type="entry name" value="Acyltransferase_3"/>
</dbReference>
<keyword evidence="1" id="KW-1133">Transmembrane helix</keyword>
<comment type="caution">
    <text evidence="3">The sequence shown here is derived from an EMBL/GenBank/DDBJ whole genome shotgun (WGS) entry which is preliminary data.</text>
</comment>
<feature type="transmembrane region" description="Helical" evidence="1">
    <location>
        <begin position="305"/>
        <end position="327"/>
    </location>
</feature>
<gene>
    <name evidence="3" type="ORF">OPKNFCMD_4914</name>
</gene>
<evidence type="ECO:0000313" key="3">
    <source>
        <dbReference type="EMBL" id="GJD52152.1"/>
    </source>
</evidence>
<feature type="transmembrane region" description="Helical" evidence="1">
    <location>
        <begin position="234"/>
        <end position="262"/>
    </location>
</feature>
<protein>
    <recommendedName>
        <fullName evidence="2">Acyltransferase 3 domain-containing protein</fullName>
    </recommendedName>
</protein>